<organism evidence="2 3">
    <name type="scientific">Stachybotrys elegans</name>
    <dbReference type="NCBI Taxonomy" id="80388"/>
    <lineage>
        <taxon>Eukaryota</taxon>
        <taxon>Fungi</taxon>
        <taxon>Dikarya</taxon>
        <taxon>Ascomycota</taxon>
        <taxon>Pezizomycotina</taxon>
        <taxon>Sordariomycetes</taxon>
        <taxon>Hypocreomycetidae</taxon>
        <taxon>Hypocreales</taxon>
        <taxon>Stachybotryaceae</taxon>
        <taxon>Stachybotrys</taxon>
    </lineage>
</organism>
<sequence>MSALHGLPGTPQHARLNRRPMRAEIKNNPDEAPLVSLSISASTSPTLGERPRLGDDDEQHEVLRQQLARSRKDLISRVFDGRTTVGPRSFTISIARLEVPRSVGGLDTSILCLPMQWNRFNREMIRLHIGLTSRFKASIDGSMRSCQAFNELWAPFCVQDRTMLQVMLYGAACFSYEARSVPKAIVLQYKAAVYCQLQACLEESPGEASVAATMATAQMLLASWYWGTTEDVRQHRVGLKRMIASRGGLGSLGLMGYLAKMVTVNDITMALAHETQPTIFDQPDYDLPEESDRHHGEIRYNTPLAASRPPFAGTDIRPQTARILDNLRAIIKGLCALREPPVAQELDKVLEQTLELYGMLEGPLAVLVVAAPNKTGEAFHECIRRTARLYCRAILARSPTSLLCSREEFSSIWRAMRKVPLGSWDALAGLMIWVLVALVPSSHSQPEARTLRTALNVAMMATAVNDWNAVVEAARSAFKFQRWVKGEAGSAAWTSGVGDEVHGGEGGVDEHGLCMKTWTAEEDETTE</sequence>
<reference evidence="2" key="1">
    <citation type="journal article" date="2021" name="Nat. Commun.">
        <title>Genetic determinants of endophytism in the Arabidopsis root mycobiome.</title>
        <authorList>
            <person name="Mesny F."/>
            <person name="Miyauchi S."/>
            <person name="Thiergart T."/>
            <person name="Pickel B."/>
            <person name="Atanasova L."/>
            <person name="Karlsson M."/>
            <person name="Huettel B."/>
            <person name="Barry K.W."/>
            <person name="Haridas S."/>
            <person name="Chen C."/>
            <person name="Bauer D."/>
            <person name="Andreopoulos W."/>
            <person name="Pangilinan J."/>
            <person name="LaButti K."/>
            <person name="Riley R."/>
            <person name="Lipzen A."/>
            <person name="Clum A."/>
            <person name="Drula E."/>
            <person name="Henrissat B."/>
            <person name="Kohler A."/>
            <person name="Grigoriev I.V."/>
            <person name="Martin F.M."/>
            <person name="Hacquard S."/>
        </authorList>
    </citation>
    <scope>NUCLEOTIDE SEQUENCE</scope>
    <source>
        <strain evidence="2">MPI-CAGE-CH-0235</strain>
    </source>
</reference>
<evidence type="ECO:0000313" key="2">
    <source>
        <dbReference type="EMBL" id="KAH7313845.1"/>
    </source>
</evidence>
<keyword evidence="3" id="KW-1185">Reference proteome</keyword>
<name>A0A8K0WPA7_9HYPO</name>
<dbReference type="AlphaFoldDB" id="A0A8K0WPA7"/>
<dbReference type="OrthoDB" id="415825at2759"/>
<dbReference type="PANTHER" id="PTHR37540">
    <property type="entry name" value="TRANSCRIPTION FACTOR (ACR-2), PUTATIVE-RELATED-RELATED"/>
    <property type="match status" value="1"/>
</dbReference>
<comment type="caution">
    <text evidence="2">The sequence shown here is derived from an EMBL/GenBank/DDBJ whole genome shotgun (WGS) entry which is preliminary data.</text>
</comment>
<dbReference type="Proteomes" id="UP000813444">
    <property type="component" value="Unassembled WGS sequence"/>
</dbReference>
<accession>A0A8K0WPA7</accession>
<dbReference type="PANTHER" id="PTHR37540:SF9">
    <property type="entry name" value="ZN(2)-C6 FUNGAL-TYPE DOMAIN-CONTAINING PROTEIN"/>
    <property type="match status" value="1"/>
</dbReference>
<evidence type="ECO:0008006" key="4">
    <source>
        <dbReference type="Google" id="ProtNLM"/>
    </source>
</evidence>
<evidence type="ECO:0000313" key="3">
    <source>
        <dbReference type="Proteomes" id="UP000813444"/>
    </source>
</evidence>
<dbReference type="EMBL" id="JAGPNK010000009">
    <property type="protein sequence ID" value="KAH7313845.1"/>
    <property type="molecule type" value="Genomic_DNA"/>
</dbReference>
<feature type="region of interest" description="Disordered" evidence="1">
    <location>
        <begin position="38"/>
        <end position="57"/>
    </location>
</feature>
<evidence type="ECO:0000256" key="1">
    <source>
        <dbReference type="SAM" id="MobiDB-lite"/>
    </source>
</evidence>
<proteinExistence type="predicted"/>
<gene>
    <name evidence="2" type="ORF">B0I35DRAFT_435978</name>
</gene>
<protein>
    <recommendedName>
        <fullName evidence="4">Transcription factor domain-containing protein</fullName>
    </recommendedName>
</protein>